<dbReference type="AlphaFoldDB" id="A0A1G8NQH6"/>
<dbReference type="STRING" id="930129.SAMN05216352_112111"/>
<feature type="transmembrane region" description="Helical" evidence="8">
    <location>
        <begin position="98"/>
        <end position="119"/>
    </location>
</feature>
<dbReference type="EMBL" id="FNDU01000012">
    <property type="protein sequence ID" value="SDI82246.1"/>
    <property type="molecule type" value="Genomic_DNA"/>
</dbReference>
<keyword evidence="6 8" id="KW-1133">Transmembrane helix</keyword>
<proteinExistence type="inferred from homology"/>
<comment type="similarity">
    <text evidence="2">Belongs to the BCCT transporter (TC 2.A.15) family.</text>
</comment>
<evidence type="ECO:0000256" key="2">
    <source>
        <dbReference type="ARBA" id="ARBA00005658"/>
    </source>
</evidence>
<dbReference type="InterPro" id="IPR000060">
    <property type="entry name" value="BCCT_transptr"/>
</dbReference>
<feature type="transmembrane region" description="Helical" evidence="8">
    <location>
        <begin position="398"/>
        <end position="428"/>
    </location>
</feature>
<evidence type="ECO:0000256" key="6">
    <source>
        <dbReference type="ARBA" id="ARBA00022989"/>
    </source>
</evidence>
<sequence>MSGWKRGGSLNRNEKRSPGLVFYVSFSIVAVFVLWGAFFPNLLSQVTNTGLNWVMNQFSWFYMLVTTLFVGVCLYLAFGPYRHIKLGKKDGEPDYSFFTWLGLLFAAGMGVGLVFWGTAEPVLHYIDPPPGYDPKTEAAAEAALTYSVFHWALQPWGVYAIIGLTLSFFKFRRQRPGLISHAFYPLIGKKADGPAGKIINIFATLATGIGVATTFGLSAMQVSGGLSEVFGTPNNHISQLVIIAVITVLFMVSAVSGVDKGIRYLSITNLIIAAVLLAAVLLLGPTIFLLESFTTAAGQYIENYVTLSLSLDPYSDGAWRGEWTIFFWSWVIAWGPYVGMFIARISRGRTIREFIFGVLFVPALLGALWFTVMGGTALNMQIVEGFDIANQAEKSEEVAFFIMLGNLPIGLVLNLLGLLLITIFFITSADSASYVLSVLSSKGTLNPKAITKLAWGFLISITAAVLLLSGGLEALRAVAIIAALPFAIIILAMIVSLIKALREEVK</sequence>
<feature type="transmembrane region" description="Helical" evidence="8">
    <location>
        <begin position="474"/>
        <end position="498"/>
    </location>
</feature>
<evidence type="ECO:0000313" key="9">
    <source>
        <dbReference type="EMBL" id="SDI82246.1"/>
    </source>
</evidence>
<dbReference type="PANTHER" id="PTHR30047">
    <property type="entry name" value="HIGH-AFFINITY CHOLINE TRANSPORT PROTEIN-RELATED"/>
    <property type="match status" value="1"/>
</dbReference>
<feature type="transmembrane region" description="Helical" evidence="8">
    <location>
        <begin position="354"/>
        <end position="378"/>
    </location>
</feature>
<feature type="transmembrane region" description="Helical" evidence="8">
    <location>
        <begin position="449"/>
        <end position="468"/>
    </location>
</feature>
<comment type="subcellular location">
    <subcellularLocation>
        <location evidence="1">Cell membrane</location>
        <topology evidence="1">Multi-pass membrane protein</topology>
    </subcellularLocation>
</comment>
<accession>A0A1G8NQH6</accession>
<dbReference type="PANTHER" id="PTHR30047:SF7">
    <property type="entry name" value="HIGH-AFFINITY CHOLINE TRANSPORT PROTEIN"/>
    <property type="match status" value="1"/>
</dbReference>
<evidence type="ECO:0000256" key="3">
    <source>
        <dbReference type="ARBA" id="ARBA00022448"/>
    </source>
</evidence>
<evidence type="ECO:0000313" key="10">
    <source>
        <dbReference type="Proteomes" id="UP000199017"/>
    </source>
</evidence>
<dbReference type="OrthoDB" id="9775735at2"/>
<dbReference type="NCBIfam" id="TIGR00842">
    <property type="entry name" value="bcct"/>
    <property type="match status" value="1"/>
</dbReference>
<keyword evidence="7 8" id="KW-0472">Membrane</keyword>
<dbReference type="GO" id="GO:0022857">
    <property type="term" value="F:transmembrane transporter activity"/>
    <property type="evidence" value="ECO:0007669"/>
    <property type="project" value="InterPro"/>
</dbReference>
<evidence type="ECO:0000256" key="8">
    <source>
        <dbReference type="SAM" id="Phobius"/>
    </source>
</evidence>
<dbReference type="Proteomes" id="UP000199017">
    <property type="component" value="Unassembled WGS sequence"/>
</dbReference>
<evidence type="ECO:0000256" key="7">
    <source>
        <dbReference type="ARBA" id="ARBA00023136"/>
    </source>
</evidence>
<feature type="transmembrane region" description="Helical" evidence="8">
    <location>
        <begin position="237"/>
        <end position="258"/>
    </location>
</feature>
<dbReference type="GO" id="GO:0005886">
    <property type="term" value="C:plasma membrane"/>
    <property type="evidence" value="ECO:0007669"/>
    <property type="project" value="UniProtKB-SubCell"/>
</dbReference>
<protein>
    <submittedName>
        <fullName evidence="9">Glycine betaine transporter</fullName>
    </submittedName>
</protein>
<organism evidence="9 10">
    <name type="scientific">Alteribacillus bidgolensis</name>
    <dbReference type="NCBI Taxonomy" id="930129"/>
    <lineage>
        <taxon>Bacteria</taxon>
        <taxon>Bacillati</taxon>
        <taxon>Bacillota</taxon>
        <taxon>Bacilli</taxon>
        <taxon>Bacillales</taxon>
        <taxon>Bacillaceae</taxon>
        <taxon>Alteribacillus</taxon>
    </lineage>
</organism>
<dbReference type="Pfam" id="PF02028">
    <property type="entry name" value="BCCT"/>
    <property type="match status" value="1"/>
</dbReference>
<feature type="transmembrane region" description="Helical" evidence="8">
    <location>
        <begin position="20"/>
        <end position="39"/>
    </location>
</feature>
<feature type="transmembrane region" description="Helical" evidence="8">
    <location>
        <begin position="148"/>
        <end position="169"/>
    </location>
</feature>
<keyword evidence="4" id="KW-1003">Cell membrane</keyword>
<keyword evidence="5 8" id="KW-0812">Transmembrane</keyword>
<reference evidence="9 10" key="1">
    <citation type="submission" date="2016-10" db="EMBL/GenBank/DDBJ databases">
        <authorList>
            <person name="de Groot N.N."/>
        </authorList>
    </citation>
    <scope>NUCLEOTIDE SEQUENCE [LARGE SCALE GENOMIC DNA]</scope>
    <source>
        <strain evidence="10">P4B,CCM 7963,CECT 7998,DSM 25260,IBRC-M 10614,KCTC 13821</strain>
    </source>
</reference>
<feature type="transmembrane region" description="Helical" evidence="8">
    <location>
        <begin position="59"/>
        <end position="78"/>
    </location>
</feature>
<gene>
    <name evidence="9" type="ORF">SAMN05216352_112111</name>
</gene>
<feature type="transmembrane region" description="Helical" evidence="8">
    <location>
        <begin position="198"/>
        <end position="217"/>
    </location>
</feature>
<name>A0A1G8NQH6_9BACI</name>
<evidence type="ECO:0000256" key="5">
    <source>
        <dbReference type="ARBA" id="ARBA00022692"/>
    </source>
</evidence>
<evidence type="ECO:0000256" key="1">
    <source>
        <dbReference type="ARBA" id="ARBA00004651"/>
    </source>
</evidence>
<feature type="transmembrane region" description="Helical" evidence="8">
    <location>
        <begin position="270"/>
        <end position="290"/>
    </location>
</feature>
<keyword evidence="10" id="KW-1185">Reference proteome</keyword>
<feature type="transmembrane region" description="Helical" evidence="8">
    <location>
        <begin position="323"/>
        <end position="342"/>
    </location>
</feature>
<keyword evidence="3" id="KW-0813">Transport</keyword>
<evidence type="ECO:0000256" key="4">
    <source>
        <dbReference type="ARBA" id="ARBA00022475"/>
    </source>
</evidence>